<reference evidence="5 6" key="1">
    <citation type="submission" date="2016-11" db="EMBL/GenBank/DDBJ databases">
        <authorList>
            <person name="Jaros S."/>
            <person name="Januszkiewicz K."/>
            <person name="Wedrychowicz H."/>
        </authorList>
    </citation>
    <scope>NUCLEOTIDE SEQUENCE [LARGE SCALE GENOMIC DNA]</scope>
    <source>
        <strain evidence="5 6">DSM 10068</strain>
    </source>
</reference>
<dbReference type="Gene3D" id="1.10.260.40">
    <property type="entry name" value="lambda repressor-like DNA-binding domains"/>
    <property type="match status" value="1"/>
</dbReference>
<dbReference type="PROSITE" id="PS50932">
    <property type="entry name" value="HTH_LACI_2"/>
    <property type="match status" value="1"/>
</dbReference>
<evidence type="ECO:0000313" key="5">
    <source>
        <dbReference type="EMBL" id="SHH97059.1"/>
    </source>
</evidence>
<evidence type="ECO:0000256" key="3">
    <source>
        <dbReference type="ARBA" id="ARBA00023163"/>
    </source>
</evidence>
<accession>A0A1M5XBE2</accession>
<organism evidence="5 6">
    <name type="scientific">Sporobacter termitidis DSM 10068</name>
    <dbReference type="NCBI Taxonomy" id="1123282"/>
    <lineage>
        <taxon>Bacteria</taxon>
        <taxon>Bacillati</taxon>
        <taxon>Bacillota</taxon>
        <taxon>Clostridia</taxon>
        <taxon>Eubacteriales</taxon>
        <taxon>Oscillospiraceae</taxon>
        <taxon>Sporobacter</taxon>
    </lineage>
</organism>
<dbReference type="PANTHER" id="PTHR30146">
    <property type="entry name" value="LACI-RELATED TRANSCRIPTIONAL REPRESSOR"/>
    <property type="match status" value="1"/>
</dbReference>
<evidence type="ECO:0000313" key="6">
    <source>
        <dbReference type="Proteomes" id="UP000183995"/>
    </source>
</evidence>
<sequence length="342" mass="37435">MANIRDVATLAKVSPATVSIVLNHRAQERGIPPVTQKAVMDAAAALHYSLRKAPRHLRLADNAITLCIYVEMDYSSNFLLRMLNGIRSQMTENEIELNTLISPFIKNRLSDKLPLQNNHTMHAAIIAAPYAKDVEYLENNRIGIPFVLYNRPSQTCNTVEIDNYGVGRQAAEHLAERGVKTVGIVSAIPSYPVIRTRNEGFTETCALNGIDFLPKFRITADNSESGGFEAGERLAAMSGRPRALFCDSDAIARGLVFSLTRHGIRIPEDMGVVCVGMGDPKSLSYMTPSLTTVDIPHEEMSAQSVQMLLGIIQNKVSGVSHVMSESRLLVRESSPAPEAAAF</sequence>
<dbReference type="InterPro" id="IPR000843">
    <property type="entry name" value="HTH_LacI"/>
</dbReference>
<keyword evidence="1" id="KW-0805">Transcription regulation</keyword>
<gene>
    <name evidence="5" type="ORF">SAMN02745823_01669</name>
</gene>
<dbReference type="SUPFAM" id="SSF47413">
    <property type="entry name" value="lambda repressor-like DNA-binding domains"/>
    <property type="match status" value="1"/>
</dbReference>
<keyword evidence="2" id="KW-0238">DNA-binding</keyword>
<keyword evidence="6" id="KW-1185">Reference proteome</keyword>
<evidence type="ECO:0000256" key="1">
    <source>
        <dbReference type="ARBA" id="ARBA00023015"/>
    </source>
</evidence>
<proteinExistence type="predicted"/>
<dbReference type="Pfam" id="PF13377">
    <property type="entry name" value="Peripla_BP_3"/>
    <property type="match status" value="1"/>
</dbReference>
<dbReference type="GO" id="GO:0000976">
    <property type="term" value="F:transcription cis-regulatory region binding"/>
    <property type="evidence" value="ECO:0007669"/>
    <property type="project" value="TreeGrafter"/>
</dbReference>
<dbReference type="AlphaFoldDB" id="A0A1M5XBE2"/>
<dbReference type="InterPro" id="IPR028082">
    <property type="entry name" value="Peripla_BP_I"/>
</dbReference>
<dbReference type="Pfam" id="PF00356">
    <property type="entry name" value="LacI"/>
    <property type="match status" value="1"/>
</dbReference>
<dbReference type="Proteomes" id="UP000183995">
    <property type="component" value="Unassembled WGS sequence"/>
</dbReference>
<dbReference type="Gene3D" id="3.40.50.2300">
    <property type="match status" value="2"/>
</dbReference>
<evidence type="ECO:0000256" key="2">
    <source>
        <dbReference type="ARBA" id="ARBA00023125"/>
    </source>
</evidence>
<dbReference type="RefSeq" id="WP_073077676.1">
    <property type="nucleotide sequence ID" value="NZ_FQXV01000005.1"/>
</dbReference>
<protein>
    <submittedName>
        <fullName evidence="5">Transcriptional regulator, LacI family</fullName>
    </submittedName>
</protein>
<dbReference type="GO" id="GO:0003700">
    <property type="term" value="F:DNA-binding transcription factor activity"/>
    <property type="evidence" value="ECO:0007669"/>
    <property type="project" value="TreeGrafter"/>
</dbReference>
<dbReference type="PANTHER" id="PTHR30146:SF109">
    <property type="entry name" value="HTH-TYPE TRANSCRIPTIONAL REGULATOR GALS"/>
    <property type="match status" value="1"/>
</dbReference>
<dbReference type="STRING" id="1123282.SAMN02745823_01669"/>
<feature type="domain" description="HTH lacI-type" evidence="4">
    <location>
        <begin position="2"/>
        <end position="59"/>
    </location>
</feature>
<dbReference type="OrthoDB" id="3180992at2"/>
<dbReference type="EMBL" id="FQXV01000005">
    <property type="protein sequence ID" value="SHH97059.1"/>
    <property type="molecule type" value="Genomic_DNA"/>
</dbReference>
<dbReference type="CDD" id="cd01392">
    <property type="entry name" value="HTH_LacI"/>
    <property type="match status" value="1"/>
</dbReference>
<dbReference type="InterPro" id="IPR046335">
    <property type="entry name" value="LacI/GalR-like_sensor"/>
</dbReference>
<dbReference type="SMART" id="SM00354">
    <property type="entry name" value="HTH_LACI"/>
    <property type="match status" value="1"/>
</dbReference>
<name>A0A1M5XBE2_9FIRM</name>
<keyword evidence="3" id="KW-0804">Transcription</keyword>
<dbReference type="InterPro" id="IPR010982">
    <property type="entry name" value="Lambda_DNA-bd_dom_sf"/>
</dbReference>
<dbReference type="SUPFAM" id="SSF53822">
    <property type="entry name" value="Periplasmic binding protein-like I"/>
    <property type="match status" value="1"/>
</dbReference>
<evidence type="ECO:0000259" key="4">
    <source>
        <dbReference type="PROSITE" id="PS50932"/>
    </source>
</evidence>